<feature type="transmembrane region" description="Helical" evidence="8">
    <location>
        <begin position="249"/>
        <end position="267"/>
    </location>
</feature>
<dbReference type="OrthoDB" id="9785113at2"/>
<evidence type="ECO:0000259" key="9">
    <source>
        <dbReference type="PROSITE" id="PS50928"/>
    </source>
</evidence>
<dbReference type="RefSeq" id="WP_013174556.1">
    <property type="nucleotide sequence ID" value="NC_014220.1"/>
</dbReference>
<dbReference type="Pfam" id="PF00528">
    <property type="entry name" value="BPD_transp_1"/>
    <property type="match status" value="1"/>
</dbReference>
<keyword evidence="6 8" id="KW-1133">Transmembrane helix</keyword>
<proteinExistence type="inferred from homology"/>
<gene>
    <name evidence="10" type="ordered locus">Slip_0370</name>
</gene>
<evidence type="ECO:0000256" key="7">
    <source>
        <dbReference type="ARBA" id="ARBA00023136"/>
    </source>
</evidence>
<keyword evidence="11" id="KW-1185">Reference proteome</keyword>
<keyword evidence="3" id="KW-0813">Transport</keyword>
<evidence type="ECO:0000256" key="3">
    <source>
        <dbReference type="ARBA" id="ARBA00022448"/>
    </source>
</evidence>
<dbReference type="InterPro" id="IPR005672">
    <property type="entry name" value="Phosphate_PstA"/>
</dbReference>
<dbReference type="Gene3D" id="1.10.3720.10">
    <property type="entry name" value="MetI-like"/>
    <property type="match status" value="1"/>
</dbReference>
<evidence type="ECO:0000256" key="2">
    <source>
        <dbReference type="ARBA" id="ARBA00007069"/>
    </source>
</evidence>
<dbReference type="PROSITE" id="PS51257">
    <property type="entry name" value="PROKAR_LIPOPROTEIN"/>
    <property type="match status" value="1"/>
</dbReference>
<accession>D7CK40</accession>
<keyword evidence="7 8" id="KW-0472">Membrane</keyword>
<name>D7CK40_SYNLT</name>
<dbReference type="NCBIfam" id="TIGR00974">
    <property type="entry name" value="3a0107s02c"/>
    <property type="match status" value="1"/>
</dbReference>
<sequence length="280" mass="29973">MRSWLRLYERLIFAGIWLGACLVALMLVAMVAYVAVKGIGTISWGFVTQVPSRMGKEGGISSTIVSTVYLTLTALLISVPFGVGTAIYLTEYSSRRSRFTRLIEISAELLAGTPSIVFGLFGFVFFVLFLGLGWSVLSGGLTLSLMILPTIIRTAQEAVAAVPPEFRENSFALGATKWQTVSRMVLPAAMPGIITGIILGIGRCVGETAAVLLTAGSALGTPVLPTDPARSMAVHLYVLASEGISMERAFGTALLLVVLILMVNYAANRSLQRFSCRLRT</sequence>
<dbReference type="CDD" id="cd06261">
    <property type="entry name" value="TM_PBP2"/>
    <property type="match status" value="1"/>
</dbReference>
<dbReference type="HOGENOM" id="CLU_033621_2_2_9"/>
<organism evidence="10 11">
    <name type="scientific">Syntrophothermus lipocalidus (strain DSM 12680 / TGB-C1)</name>
    <dbReference type="NCBI Taxonomy" id="643648"/>
    <lineage>
        <taxon>Bacteria</taxon>
        <taxon>Bacillati</taxon>
        <taxon>Bacillota</taxon>
        <taxon>Clostridia</taxon>
        <taxon>Eubacteriales</taxon>
        <taxon>Syntrophomonadaceae</taxon>
        <taxon>Syntrophothermus</taxon>
    </lineage>
</organism>
<feature type="domain" description="ABC transmembrane type-1" evidence="9">
    <location>
        <begin position="64"/>
        <end position="267"/>
    </location>
</feature>
<comment type="caution">
    <text evidence="8">Lacks conserved residue(s) required for the propagation of feature annotation.</text>
</comment>
<evidence type="ECO:0000256" key="4">
    <source>
        <dbReference type="ARBA" id="ARBA00022475"/>
    </source>
</evidence>
<evidence type="ECO:0000256" key="8">
    <source>
        <dbReference type="RuleBase" id="RU363043"/>
    </source>
</evidence>
<evidence type="ECO:0000256" key="1">
    <source>
        <dbReference type="ARBA" id="ARBA00004651"/>
    </source>
</evidence>
<dbReference type="EMBL" id="CP002048">
    <property type="protein sequence ID" value="ADI01154.1"/>
    <property type="molecule type" value="Genomic_DNA"/>
</dbReference>
<dbReference type="InterPro" id="IPR035906">
    <property type="entry name" value="MetI-like_sf"/>
</dbReference>
<dbReference type="PANTHER" id="PTHR43470:SF3">
    <property type="entry name" value="PHOSPHATE TRANSPORT SYSTEM PERMEASE PROTEIN PSTA-RELATED"/>
    <property type="match status" value="1"/>
</dbReference>
<dbReference type="STRING" id="643648.Slip_0370"/>
<keyword evidence="5 8" id="KW-0812">Transmembrane</keyword>
<reference evidence="11" key="1">
    <citation type="journal article" date="2010" name="Stand. Genomic Sci.">
        <title>Complete genome sequence of Syntrophothermus lipocalidus type strain (TGB-C1T).</title>
        <authorList>
            <consortium name="US DOE Joint Genome Institute (JGI-PGF)"/>
            <person name="Djao O."/>
            <person name="Zhang X."/>
            <person name="Lucas S."/>
            <person name="Lapidus A."/>
            <person name="Glavina Del Rio T."/>
            <person name="Nolan M."/>
            <person name="Tice H."/>
            <person name="Cheng J."/>
            <person name="Han C."/>
            <person name="Tapia R."/>
            <person name="Goodwin L."/>
            <person name="Pitluck S."/>
            <person name="Liolios K."/>
            <person name="Ivanova N."/>
            <person name="Mavromatis K."/>
            <person name="Mikhailova N."/>
            <person name="Ovchinnikova G."/>
            <person name="Pati A."/>
            <person name="Brambilla E."/>
            <person name="Chen A."/>
            <person name="Palaniappan K."/>
            <person name="Land M."/>
            <person name="Hauser L."/>
            <person name="Chang Y."/>
            <person name="Jeffries C."/>
            <person name="Rohde M."/>
            <person name="Sikorski J."/>
            <person name="Spring S."/>
            <person name="Goker M."/>
            <person name="Detter J."/>
            <person name="Woyke T."/>
            <person name="Bristow J."/>
            <person name="Eisen J."/>
            <person name="Markowitz V."/>
            <person name="Hugenholtz P."/>
            <person name="Kyrpides N."/>
            <person name="Klenk H."/>
        </authorList>
    </citation>
    <scope>NUCLEOTIDE SEQUENCE [LARGE SCALE GENOMIC DNA]</scope>
    <source>
        <strain evidence="11">DSM 12680 / TGB-C1</strain>
    </source>
</reference>
<feature type="transmembrane region" description="Helical" evidence="8">
    <location>
        <begin position="109"/>
        <end position="137"/>
    </location>
</feature>
<dbReference type="SUPFAM" id="SSF161098">
    <property type="entry name" value="MetI-like"/>
    <property type="match status" value="1"/>
</dbReference>
<dbReference type="eggNOG" id="COG0581">
    <property type="taxonomic scope" value="Bacteria"/>
</dbReference>
<dbReference type="PANTHER" id="PTHR43470">
    <property type="entry name" value="PHOSPHATE TRANSPORT SYSTEM PERMEASE PROTEIN PSTA-RELATED"/>
    <property type="match status" value="1"/>
</dbReference>
<comment type="subcellular location">
    <subcellularLocation>
        <location evidence="1 8">Cell membrane</location>
        <topology evidence="1 8">Multi-pass membrane protein</topology>
    </subcellularLocation>
</comment>
<dbReference type="PROSITE" id="PS50928">
    <property type="entry name" value="ABC_TM1"/>
    <property type="match status" value="1"/>
</dbReference>
<evidence type="ECO:0000313" key="11">
    <source>
        <dbReference type="Proteomes" id="UP000000378"/>
    </source>
</evidence>
<dbReference type="Proteomes" id="UP000000378">
    <property type="component" value="Chromosome"/>
</dbReference>
<reference evidence="10 11" key="2">
    <citation type="journal article" date="2010" name="Stand. Genomic Sci.">
        <title>Complete genome sequence of Syntrophothermus lipocalidus type strain (TGB-C1).</title>
        <authorList>
            <person name="Djao O.D."/>
            <person name="Zhang X."/>
            <person name="Lucas S."/>
            <person name="Lapidus A."/>
            <person name="Del Rio T.G."/>
            <person name="Nolan M."/>
            <person name="Tice H."/>
            <person name="Cheng J.F."/>
            <person name="Han C."/>
            <person name="Tapia R."/>
            <person name="Goodwin L."/>
            <person name="Pitluck S."/>
            <person name="Liolios K."/>
            <person name="Ivanova N."/>
            <person name="Mavromatis K."/>
            <person name="Mikhailova N."/>
            <person name="Ovchinnikova G."/>
            <person name="Pati A."/>
            <person name="Brambilla E."/>
            <person name="Chen A."/>
            <person name="Palaniappan K."/>
            <person name="Land M."/>
            <person name="Hauser L."/>
            <person name="Chang Y.J."/>
            <person name="Jeffries C.D."/>
            <person name="Rohde M."/>
            <person name="Sikorski J."/>
            <person name="Spring S."/>
            <person name="Goker M."/>
            <person name="Detter J.C."/>
            <person name="Woyke T."/>
            <person name="Bristow J."/>
            <person name="Eisen J.A."/>
            <person name="Markowitz V."/>
            <person name="Hugenholtz P."/>
            <person name="Kyrpides N.C."/>
            <person name="Klenk H.P."/>
        </authorList>
    </citation>
    <scope>NUCLEOTIDE SEQUENCE [LARGE SCALE GENOMIC DNA]</scope>
    <source>
        <strain evidence="11">DSM 12680 / TGB-C1</strain>
    </source>
</reference>
<protein>
    <recommendedName>
        <fullName evidence="8">Phosphate transport system permease protein PstA</fullName>
    </recommendedName>
</protein>
<dbReference type="GO" id="GO:0035435">
    <property type="term" value="P:phosphate ion transmembrane transport"/>
    <property type="evidence" value="ECO:0007669"/>
    <property type="project" value="InterPro"/>
</dbReference>
<comment type="similarity">
    <text evidence="2 8">Belongs to the binding-protein-dependent transport system permease family. CysTW subfamily.</text>
</comment>
<evidence type="ECO:0000256" key="5">
    <source>
        <dbReference type="ARBA" id="ARBA00022692"/>
    </source>
</evidence>
<evidence type="ECO:0000256" key="6">
    <source>
        <dbReference type="ARBA" id="ARBA00022989"/>
    </source>
</evidence>
<dbReference type="InterPro" id="IPR000515">
    <property type="entry name" value="MetI-like"/>
</dbReference>
<evidence type="ECO:0000313" key="10">
    <source>
        <dbReference type="EMBL" id="ADI01154.1"/>
    </source>
</evidence>
<dbReference type="GO" id="GO:0005315">
    <property type="term" value="F:phosphate transmembrane transporter activity"/>
    <property type="evidence" value="ECO:0007669"/>
    <property type="project" value="InterPro"/>
</dbReference>
<feature type="transmembrane region" description="Helical" evidence="8">
    <location>
        <begin position="68"/>
        <end position="89"/>
    </location>
</feature>
<dbReference type="GO" id="GO:0005886">
    <property type="term" value="C:plasma membrane"/>
    <property type="evidence" value="ECO:0007669"/>
    <property type="project" value="UniProtKB-SubCell"/>
</dbReference>
<keyword evidence="4 8" id="KW-1003">Cell membrane</keyword>
<feature type="transmembrane region" description="Helical" evidence="8">
    <location>
        <begin position="12"/>
        <end position="36"/>
    </location>
</feature>
<dbReference type="KEGG" id="slp:Slip_0370"/>
<dbReference type="AlphaFoldDB" id="D7CK40"/>